<dbReference type="Proteomes" id="UP000230069">
    <property type="component" value="Unassembled WGS sequence"/>
</dbReference>
<organism evidence="1 2">
    <name type="scientific">Aquilegia coerulea</name>
    <name type="common">Rocky mountain columbine</name>
    <dbReference type="NCBI Taxonomy" id="218851"/>
    <lineage>
        <taxon>Eukaryota</taxon>
        <taxon>Viridiplantae</taxon>
        <taxon>Streptophyta</taxon>
        <taxon>Embryophyta</taxon>
        <taxon>Tracheophyta</taxon>
        <taxon>Spermatophyta</taxon>
        <taxon>Magnoliopsida</taxon>
        <taxon>Ranunculales</taxon>
        <taxon>Ranunculaceae</taxon>
        <taxon>Thalictroideae</taxon>
        <taxon>Aquilegia</taxon>
    </lineage>
</organism>
<dbReference type="AlphaFoldDB" id="A0A2G5ETH1"/>
<gene>
    <name evidence="1" type="ORF">AQUCO_00400093v1</name>
</gene>
<evidence type="ECO:0000313" key="1">
    <source>
        <dbReference type="EMBL" id="PIA58992.1"/>
    </source>
</evidence>
<name>A0A2G5ETH1_AQUCA</name>
<dbReference type="InParanoid" id="A0A2G5ETH1"/>
<dbReference type="EMBL" id="KZ305021">
    <property type="protein sequence ID" value="PIA58992.1"/>
    <property type="molecule type" value="Genomic_DNA"/>
</dbReference>
<proteinExistence type="predicted"/>
<keyword evidence="2" id="KW-1185">Reference proteome</keyword>
<accession>A0A2G5ETH1</accession>
<protein>
    <submittedName>
        <fullName evidence="1">Uncharacterized protein</fullName>
    </submittedName>
</protein>
<sequence length="69" mass="8043">MAVLYQFQISNTRQIKVIWVRQNILVILSSLGHQNNDIVLQSPFMTEKLGDSIETTSISMFRYFQGYMV</sequence>
<reference evidence="1 2" key="1">
    <citation type="submission" date="2017-09" db="EMBL/GenBank/DDBJ databases">
        <title>WGS assembly of Aquilegia coerulea Goldsmith.</title>
        <authorList>
            <person name="Hodges S."/>
            <person name="Kramer E."/>
            <person name="Nordborg M."/>
            <person name="Tomkins J."/>
            <person name="Borevitz J."/>
            <person name="Derieg N."/>
            <person name="Yan J."/>
            <person name="Mihaltcheva S."/>
            <person name="Hayes R.D."/>
            <person name="Rokhsar D."/>
        </authorList>
    </citation>
    <scope>NUCLEOTIDE SEQUENCE [LARGE SCALE GENOMIC DNA]</scope>
    <source>
        <strain evidence="2">cv. Goldsmith</strain>
    </source>
</reference>
<evidence type="ECO:0000313" key="2">
    <source>
        <dbReference type="Proteomes" id="UP000230069"/>
    </source>
</evidence>